<reference evidence="3" key="1">
    <citation type="journal article" date="2019" name="PLoS Negl. Trop. Dis.">
        <title>Revisiting the worldwide diversity of Leptospira species in the environment.</title>
        <authorList>
            <person name="Vincent A.T."/>
            <person name="Schiettekatte O."/>
            <person name="Bourhy P."/>
            <person name="Veyrier F.J."/>
            <person name="Picardeau M."/>
        </authorList>
    </citation>
    <scope>NUCLEOTIDE SEQUENCE [LARGE SCALE GENOMIC DNA]</scope>
    <source>
        <strain evidence="3">201702407</strain>
    </source>
</reference>
<organism evidence="2 3">
    <name type="scientific">Leptospira stimsonii</name>
    <dbReference type="NCBI Taxonomy" id="2202203"/>
    <lineage>
        <taxon>Bacteria</taxon>
        <taxon>Pseudomonadati</taxon>
        <taxon>Spirochaetota</taxon>
        <taxon>Spirochaetia</taxon>
        <taxon>Leptospirales</taxon>
        <taxon>Leptospiraceae</taxon>
        <taxon>Leptospira</taxon>
    </lineage>
</organism>
<accession>A0ABY2NFB6</accession>
<dbReference type="InterPro" id="IPR002645">
    <property type="entry name" value="STAS_dom"/>
</dbReference>
<evidence type="ECO:0000313" key="3">
    <source>
        <dbReference type="Proteomes" id="UP000297422"/>
    </source>
</evidence>
<keyword evidence="3" id="KW-1185">Reference proteome</keyword>
<dbReference type="RefSeq" id="WP_135683612.1">
    <property type="nucleotide sequence ID" value="NZ_RQEQ01000007.1"/>
</dbReference>
<gene>
    <name evidence="2" type="ORF">EHQ90_00795</name>
</gene>
<dbReference type="SUPFAM" id="SSF52091">
    <property type="entry name" value="SpoIIaa-like"/>
    <property type="match status" value="1"/>
</dbReference>
<dbReference type="EMBL" id="RQGT01000005">
    <property type="protein sequence ID" value="TGM22476.1"/>
    <property type="molecule type" value="Genomic_DNA"/>
</dbReference>
<dbReference type="Gene3D" id="3.30.750.24">
    <property type="entry name" value="STAS domain"/>
    <property type="match status" value="1"/>
</dbReference>
<dbReference type="Proteomes" id="UP000297422">
    <property type="component" value="Unassembled WGS sequence"/>
</dbReference>
<dbReference type="PROSITE" id="PS50801">
    <property type="entry name" value="STAS"/>
    <property type="match status" value="1"/>
</dbReference>
<comment type="caution">
    <text evidence="2">The sequence shown here is derived from an EMBL/GenBank/DDBJ whole genome shotgun (WGS) entry which is preliminary data.</text>
</comment>
<proteinExistence type="predicted"/>
<feature type="domain" description="STAS" evidence="1">
    <location>
        <begin position="86"/>
        <end position="155"/>
    </location>
</feature>
<evidence type="ECO:0000313" key="2">
    <source>
        <dbReference type="EMBL" id="TGM22476.1"/>
    </source>
</evidence>
<evidence type="ECO:0000259" key="1">
    <source>
        <dbReference type="PROSITE" id="PS50801"/>
    </source>
</evidence>
<sequence>MRIKPYTGQRRPVEIESASLIRFILFETSNYSLIGFIEFAGYTLKLKTISLPRDIENRFRLGVDVKNIAEIEYESIEIKVEAVRHSLLMIRLSGVINVETLGRVTAKLFSVLHESDSRLVLDLRNVSNIDSEFTYGITNLLNDLSRSVGHYFVLTRHAKVYDWILSSPKINDVTPIFSLEELRTTLELDSLIQEFEF</sequence>
<protein>
    <recommendedName>
        <fullName evidence="1">STAS domain-containing protein</fullName>
    </recommendedName>
</protein>
<name>A0ABY2NFB6_9LEPT</name>
<dbReference type="InterPro" id="IPR036513">
    <property type="entry name" value="STAS_dom_sf"/>
</dbReference>